<evidence type="ECO:0000259" key="1">
    <source>
        <dbReference type="SMART" id="SM00128"/>
    </source>
</evidence>
<dbReference type="Gene3D" id="3.60.10.10">
    <property type="entry name" value="Endonuclease/exonuclease/phosphatase"/>
    <property type="match status" value="1"/>
</dbReference>
<dbReference type="STRING" id="34475.A0A4Y9YMD1"/>
<comment type="caution">
    <text evidence="2">The sequence shown here is derived from an EMBL/GenBank/DDBJ whole genome shotgun (WGS) entry which is preliminary data.</text>
</comment>
<reference evidence="2 3" key="1">
    <citation type="submission" date="2019-01" db="EMBL/GenBank/DDBJ databases">
        <title>Genome sequencing of the rare red list fungi Fomitopsis rosea.</title>
        <authorList>
            <person name="Buettner E."/>
            <person name="Kellner H."/>
        </authorList>
    </citation>
    <scope>NUCLEOTIDE SEQUENCE [LARGE SCALE GENOMIC DNA]</scope>
    <source>
        <strain evidence="2 3">DSM 105464</strain>
    </source>
</reference>
<proteinExistence type="predicted"/>
<dbReference type="AlphaFoldDB" id="A0A4Y9YMD1"/>
<feature type="domain" description="Inositol polyphosphate-related phosphatase" evidence="1">
    <location>
        <begin position="139"/>
        <end position="421"/>
    </location>
</feature>
<evidence type="ECO:0000313" key="3">
    <source>
        <dbReference type="Proteomes" id="UP000298390"/>
    </source>
</evidence>
<dbReference type="PANTHER" id="PTHR11200">
    <property type="entry name" value="INOSITOL 5-PHOSPHATASE"/>
    <property type="match status" value="1"/>
</dbReference>
<protein>
    <recommendedName>
        <fullName evidence="1">Inositol polyphosphate-related phosphatase domain-containing protein</fullName>
    </recommendedName>
</protein>
<dbReference type="GO" id="GO:0046856">
    <property type="term" value="P:phosphatidylinositol dephosphorylation"/>
    <property type="evidence" value="ECO:0007669"/>
    <property type="project" value="InterPro"/>
</dbReference>
<dbReference type="Pfam" id="PF22669">
    <property type="entry name" value="Exo_endo_phos2"/>
    <property type="match status" value="1"/>
</dbReference>
<dbReference type="InterPro" id="IPR036691">
    <property type="entry name" value="Endo/exonu/phosph_ase_sf"/>
</dbReference>
<dbReference type="SMART" id="SM00128">
    <property type="entry name" value="IPPc"/>
    <property type="match status" value="1"/>
</dbReference>
<dbReference type="PANTHER" id="PTHR11200:SF300">
    <property type="entry name" value="TYPE II INOSITOL 1,4,5-TRISPHOSPHATE 5-PHOSPHATASE"/>
    <property type="match status" value="1"/>
</dbReference>
<accession>A0A4Y9YMD1</accession>
<name>A0A4Y9YMD1_9APHY</name>
<dbReference type="EMBL" id="SEKV01000150">
    <property type="protein sequence ID" value="TFY62873.1"/>
    <property type="molecule type" value="Genomic_DNA"/>
</dbReference>
<dbReference type="SUPFAM" id="SSF56219">
    <property type="entry name" value="DNase I-like"/>
    <property type="match status" value="1"/>
</dbReference>
<organism evidence="2 3">
    <name type="scientific">Rhodofomes roseus</name>
    <dbReference type="NCBI Taxonomy" id="34475"/>
    <lineage>
        <taxon>Eukaryota</taxon>
        <taxon>Fungi</taxon>
        <taxon>Dikarya</taxon>
        <taxon>Basidiomycota</taxon>
        <taxon>Agaricomycotina</taxon>
        <taxon>Agaricomycetes</taxon>
        <taxon>Polyporales</taxon>
        <taxon>Rhodofomes</taxon>
    </lineage>
</organism>
<evidence type="ECO:0000313" key="2">
    <source>
        <dbReference type="EMBL" id="TFY62873.1"/>
    </source>
</evidence>
<dbReference type="GO" id="GO:0004439">
    <property type="term" value="F:phosphatidylinositol-4,5-bisphosphate 5-phosphatase activity"/>
    <property type="evidence" value="ECO:0007669"/>
    <property type="project" value="TreeGrafter"/>
</dbReference>
<gene>
    <name evidence="2" type="ORF">EVJ58_g3588</name>
</gene>
<dbReference type="InterPro" id="IPR046985">
    <property type="entry name" value="IP5"/>
</dbReference>
<sequence>MSDRLKLVVQGLLRPSEIVNAATEAYIISTQDGTLDNIPRARSDLPHGRKRVVAVVTHFEPQDGDRGQGCVIVIKMAQGPPSSKHEYSFERAIPITDGFSMSMAQMPSNTVQATGLPSFIRAAGSTNAPEARAHSALPGQRSIRVGTFNVNGKMPTQDLSSWLCDDRIYEQFIPPLKEISPLSLSDLAQSPLNTDTSNDARASIAAGVDDKTRVAEDQGDPDLFVLAFQELDLSAEALLYSTKTVREDAWCAAVFAGLGEKAVLYEKLVSKQLVGMLLLVIVRKRLRESFSDIRSASVGAGIMGMMGNKGATAVRMAYAPTSSEEAASTRPSTLTFVNSHLAAFDEMVDRRNADFHDICKRLLFDTGMTGQEPLAPDDVSSESNPITLNIFETDVLFWMVDFHESLLKRAADIWTLPREVSV</sequence>
<dbReference type="InterPro" id="IPR000300">
    <property type="entry name" value="IPPc"/>
</dbReference>
<dbReference type="Proteomes" id="UP000298390">
    <property type="component" value="Unassembled WGS sequence"/>
</dbReference>